<dbReference type="GeneID" id="54584028"/>
<sequence length="420" mass="45516">MPSSDGKLRVAIIGGGLAGATLMNALLKYSHLSPEIFESAPEFSERGAAVGIAQNGQAALAEIAPELAGALDRAGAVVMSSSRVRMASGPHTGALAFDLTGEQRGKVVHRKALLNELLEPIPKSRMHTSKKVTDIAQANDSATGPFKLHFQDGSSYIADAVIGADGVHGYVRTHILGADHPALKPKFGGFWDSRSLIPMEKAKELLGEHYFIEGDQRQHGWIGNGGFFMHDVLDGGKTVQCVACAQTNEEWGEDEWRRDLDREKLESTFSGWTESAIKRGMIENPELKAFAEWHHKIDAPTYAKGRVVMMGDAAHAMTPWQGSGAGQAIEDAMVLDALLGEVKEPKQLEAAFKAYDQVRRPRTQRIIASSHDVGMALCGRGSGGLDVEKLADLPPKWVFIHTQDQKEHIKGALEAMRSIV</sequence>
<proteinExistence type="predicted"/>
<feature type="domain" description="FAD-binding" evidence="4">
    <location>
        <begin position="8"/>
        <end position="368"/>
    </location>
</feature>
<dbReference type="PANTHER" id="PTHR46720">
    <property type="entry name" value="HYDROXYLASE, PUTATIVE (AFU_ORTHOLOGUE AFUA_3G01460)-RELATED"/>
    <property type="match status" value="1"/>
</dbReference>
<dbReference type="GO" id="GO:0071949">
    <property type="term" value="F:FAD binding"/>
    <property type="evidence" value="ECO:0007669"/>
    <property type="project" value="InterPro"/>
</dbReference>
<dbReference type="InterPro" id="IPR051104">
    <property type="entry name" value="FAD_monoxygenase"/>
</dbReference>
<evidence type="ECO:0000259" key="4">
    <source>
        <dbReference type="Pfam" id="PF01494"/>
    </source>
</evidence>
<evidence type="ECO:0000256" key="2">
    <source>
        <dbReference type="ARBA" id="ARBA00022827"/>
    </source>
</evidence>
<keyword evidence="3" id="KW-0560">Oxidoreductase</keyword>
<dbReference type="Proteomes" id="UP000800094">
    <property type="component" value="Unassembled WGS sequence"/>
</dbReference>
<protein>
    <submittedName>
        <fullName evidence="5">FAD/NAD(P)-binding domain-containing protein</fullName>
    </submittedName>
</protein>
<evidence type="ECO:0000256" key="3">
    <source>
        <dbReference type="ARBA" id="ARBA00023002"/>
    </source>
</evidence>
<accession>A0A6A6IZF4</accession>
<dbReference type="GO" id="GO:0016491">
    <property type="term" value="F:oxidoreductase activity"/>
    <property type="evidence" value="ECO:0007669"/>
    <property type="project" value="UniProtKB-KW"/>
</dbReference>
<dbReference type="Pfam" id="PF01494">
    <property type="entry name" value="FAD_binding_3"/>
    <property type="match status" value="1"/>
</dbReference>
<keyword evidence="2" id="KW-0274">FAD</keyword>
<evidence type="ECO:0000313" key="6">
    <source>
        <dbReference type="Proteomes" id="UP000800094"/>
    </source>
</evidence>
<dbReference type="OrthoDB" id="16820at2759"/>
<organism evidence="5 6">
    <name type="scientific">Trematosphaeria pertusa</name>
    <dbReference type="NCBI Taxonomy" id="390896"/>
    <lineage>
        <taxon>Eukaryota</taxon>
        <taxon>Fungi</taxon>
        <taxon>Dikarya</taxon>
        <taxon>Ascomycota</taxon>
        <taxon>Pezizomycotina</taxon>
        <taxon>Dothideomycetes</taxon>
        <taxon>Pleosporomycetidae</taxon>
        <taxon>Pleosporales</taxon>
        <taxon>Massarineae</taxon>
        <taxon>Trematosphaeriaceae</taxon>
        <taxon>Trematosphaeria</taxon>
    </lineage>
</organism>
<dbReference type="InterPro" id="IPR036188">
    <property type="entry name" value="FAD/NAD-bd_sf"/>
</dbReference>
<dbReference type="RefSeq" id="XP_033690750.1">
    <property type="nucleotide sequence ID" value="XM_033830698.1"/>
</dbReference>
<gene>
    <name evidence="5" type="ORF">BU26DRAFT_526409</name>
</gene>
<dbReference type="PANTHER" id="PTHR46720:SF3">
    <property type="entry name" value="FAD-BINDING DOMAIN-CONTAINING PROTEIN-RELATED"/>
    <property type="match status" value="1"/>
</dbReference>
<evidence type="ECO:0000256" key="1">
    <source>
        <dbReference type="ARBA" id="ARBA00022630"/>
    </source>
</evidence>
<dbReference type="GO" id="GO:0044550">
    <property type="term" value="P:secondary metabolite biosynthetic process"/>
    <property type="evidence" value="ECO:0007669"/>
    <property type="project" value="TreeGrafter"/>
</dbReference>
<evidence type="ECO:0000313" key="5">
    <source>
        <dbReference type="EMBL" id="KAF2255746.1"/>
    </source>
</evidence>
<dbReference type="AlphaFoldDB" id="A0A6A6IZF4"/>
<dbReference type="PRINTS" id="PR00420">
    <property type="entry name" value="RNGMNOXGNASE"/>
</dbReference>
<dbReference type="InterPro" id="IPR002938">
    <property type="entry name" value="FAD-bd"/>
</dbReference>
<dbReference type="SUPFAM" id="SSF51905">
    <property type="entry name" value="FAD/NAD(P)-binding domain"/>
    <property type="match status" value="1"/>
</dbReference>
<name>A0A6A6IZF4_9PLEO</name>
<keyword evidence="1" id="KW-0285">Flavoprotein</keyword>
<dbReference type="EMBL" id="ML987189">
    <property type="protein sequence ID" value="KAF2255746.1"/>
    <property type="molecule type" value="Genomic_DNA"/>
</dbReference>
<keyword evidence="6" id="KW-1185">Reference proteome</keyword>
<reference evidence="5" key="1">
    <citation type="journal article" date="2020" name="Stud. Mycol.">
        <title>101 Dothideomycetes genomes: a test case for predicting lifestyles and emergence of pathogens.</title>
        <authorList>
            <person name="Haridas S."/>
            <person name="Albert R."/>
            <person name="Binder M."/>
            <person name="Bloem J."/>
            <person name="Labutti K."/>
            <person name="Salamov A."/>
            <person name="Andreopoulos B."/>
            <person name="Baker S."/>
            <person name="Barry K."/>
            <person name="Bills G."/>
            <person name="Bluhm B."/>
            <person name="Cannon C."/>
            <person name="Castanera R."/>
            <person name="Culley D."/>
            <person name="Daum C."/>
            <person name="Ezra D."/>
            <person name="Gonzalez J."/>
            <person name="Henrissat B."/>
            <person name="Kuo A."/>
            <person name="Liang C."/>
            <person name="Lipzen A."/>
            <person name="Lutzoni F."/>
            <person name="Magnuson J."/>
            <person name="Mondo S."/>
            <person name="Nolan M."/>
            <person name="Ohm R."/>
            <person name="Pangilinan J."/>
            <person name="Park H.-J."/>
            <person name="Ramirez L."/>
            <person name="Alfaro M."/>
            <person name="Sun H."/>
            <person name="Tritt A."/>
            <person name="Yoshinaga Y."/>
            <person name="Zwiers L.-H."/>
            <person name="Turgeon B."/>
            <person name="Goodwin S."/>
            <person name="Spatafora J."/>
            <person name="Crous P."/>
            <person name="Grigoriev I."/>
        </authorList>
    </citation>
    <scope>NUCLEOTIDE SEQUENCE</scope>
    <source>
        <strain evidence="5">CBS 122368</strain>
    </source>
</reference>
<dbReference type="Gene3D" id="3.50.50.60">
    <property type="entry name" value="FAD/NAD(P)-binding domain"/>
    <property type="match status" value="1"/>
</dbReference>